<dbReference type="InterPro" id="IPR032466">
    <property type="entry name" value="Metal_Hydrolase"/>
</dbReference>
<evidence type="ECO:0000313" key="2">
    <source>
        <dbReference type="EMBL" id="MFD1425529.1"/>
    </source>
</evidence>
<reference evidence="3" key="1">
    <citation type="journal article" date="2019" name="Int. J. Syst. Evol. Microbiol.">
        <title>The Global Catalogue of Microorganisms (GCM) 10K type strain sequencing project: providing services to taxonomists for standard genome sequencing and annotation.</title>
        <authorList>
            <consortium name="The Broad Institute Genomics Platform"/>
            <consortium name="The Broad Institute Genome Sequencing Center for Infectious Disease"/>
            <person name="Wu L."/>
            <person name="Ma J."/>
        </authorList>
    </citation>
    <scope>NUCLEOTIDE SEQUENCE [LARGE SCALE GENOMIC DNA]</scope>
    <source>
        <strain evidence="3">S1</strain>
    </source>
</reference>
<dbReference type="InterPro" id="IPR006680">
    <property type="entry name" value="Amidohydro-rel"/>
</dbReference>
<organism evidence="2 3">
    <name type="scientific">Kroppenstedtia sanguinis</name>
    <dbReference type="NCBI Taxonomy" id="1380684"/>
    <lineage>
        <taxon>Bacteria</taxon>
        <taxon>Bacillati</taxon>
        <taxon>Bacillota</taxon>
        <taxon>Bacilli</taxon>
        <taxon>Bacillales</taxon>
        <taxon>Thermoactinomycetaceae</taxon>
        <taxon>Kroppenstedtia</taxon>
    </lineage>
</organism>
<dbReference type="RefSeq" id="WP_380162350.1">
    <property type="nucleotide sequence ID" value="NZ_JBHTNU010000001.1"/>
</dbReference>
<name>A0ABW4C5L0_9BACL</name>
<feature type="domain" description="Amidohydrolase-related" evidence="1">
    <location>
        <begin position="54"/>
        <end position="370"/>
    </location>
</feature>
<gene>
    <name evidence="2" type="ORF">ACFQ4Y_01100</name>
</gene>
<comment type="caution">
    <text evidence="2">The sequence shown here is derived from an EMBL/GenBank/DDBJ whole genome shotgun (WGS) entry which is preliminary data.</text>
</comment>
<dbReference type="PIRSF" id="PIRSF039004">
    <property type="entry name" value="ADE_EF_0837"/>
    <property type="match status" value="1"/>
</dbReference>
<evidence type="ECO:0000313" key="3">
    <source>
        <dbReference type="Proteomes" id="UP001597282"/>
    </source>
</evidence>
<evidence type="ECO:0000259" key="1">
    <source>
        <dbReference type="Pfam" id="PF01979"/>
    </source>
</evidence>
<dbReference type="Proteomes" id="UP001597282">
    <property type="component" value="Unassembled WGS sequence"/>
</dbReference>
<protein>
    <submittedName>
        <fullName evidence="2">Amidohydrolase/deacetylase family metallohydrolase</fullName>
    </submittedName>
</protein>
<dbReference type="SUPFAM" id="SSF51338">
    <property type="entry name" value="Composite domain of metallo-dependent hydrolases"/>
    <property type="match status" value="1"/>
</dbReference>
<sequence>MDLLIQNGTLLDPSQHLQGVRDIGVNQGKIVGLFPPGTIPSASAKERIDATSCWVTPGLIDLHVHVFEHRTSLGIRADRIGVAQGVATVVDAGSTGSRDFSSFLTEVVEGNHTQVLLWINIASQGLCDGLSELADLSQLKLEETEARIRQYPLIRGIKARISRSVVKESGLKPLHLAKELARKMKLPLMVHIGNGPPQLGEILDLLDEGDVVTHAFHGKPGEILDRNGELIPEANRALQRGVRLDVGHGSSSFSFRTLKRAKELHIPFHSISSDLYRQNFDGPVFSLVTTMNKFLALGFSLEEVVEASTRMPAKILGLADEIGTLKEQTVADLTILQMISRPLPLLDSENEKLVGNPQLNALYTIRSGKVWKHDG</sequence>
<dbReference type="Pfam" id="PF01979">
    <property type="entry name" value="Amidohydro_1"/>
    <property type="match status" value="1"/>
</dbReference>
<dbReference type="Gene3D" id="3.20.20.140">
    <property type="entry name" value="Metal-dependent hydrolases"/>
    <property type="match status" value="1"/>
</dbReference>
<dbReference type="PANTHER" id="PTHR42717:SF1">
    <property type="entry name" value="IMIDAZOLONEPROPIONASE AND RELATED AMIDOHYDROLASES"/>
    <property type="match status" value="1"/>
</dbReference>
<dbReference type="NCBIfam" id="NF006689">
    <property type="entry name" value="PRK09237.1"/>
    <property type="match status" value="1"/>
</dbReference>
<dbReference type="SUPFAM" id="SSF51556">
    <property type="entry name" value="Metallo-dependent hydrolases"/>
    <property type="match status" value="1"/>
</dbReference>
<dbReference type="PANTHER" id="PTHR42717">
    <property type="entry name" value="DIHYDROOROTASE-RELATED"/>
    <property type="match status" value="1"/>
</dbReference>
<keyword evidence="3" id="KW-1185">Reference proteome</keyword>
<dbReference type="Gene3D" id="2.30.40.10">
    <property type="entry name" value="Urease, subunit C, domain 1"/>
    <property type="match status" value="1"/>
</dbReference>
<dbReference type="InterPro" id="IPR011059">
    <property type="entry name" value="Metal-dep_hydrolase_composite"/>
</dbReference>
<proteinExistence type="predicted"/>
<dbReference type="InterPro" id="IPR020043">
    <property type="entry name" value="Deacetylase_Atu3266-like"/>
</dbReference>
<dbReference type="EMBL" id="JBHTNU010000001">
    <property type="protein sequence ID" value="MFD1425529.1"/>
    <property type="molecule type" value="Genomic_DNA"/>
</dbReference>
<accession>A0ABW4C5L0</accession>